<accession>A0AAE8Y7K2</accession>
<proteinExistence type="predicted"/>
<reference evidence="1" key="1">
    <citation type="submission" date="2021-09" db="EMBL/GenBank/DDBJ databases">
        <authorList>
            <person name="Andersen S.H."/>
            <person name="Beall E.A."/>
            <person name="Cappelle B."/>
            <person name="Falteisek K.J."/>
            <person name="Fenske B.A."/>
            <person name="Gansluckner N.W."/>
            <person name="Gilbertson S.M."/>
            <person name="Krings K.J."/>
            <person name="Mobeck M."/>
            <person name="Odeku J.O."/>
            <person name="Poncelet M.E."/>
            <person name="Rohr J.R."/>
            <person name="Rolands L."/>
            <person name="Whipple C.D."/>
            <person name="Whipple E.M."/>
            <person name="Spring A.M."/>
            <person name="Klyczek K."/>
            <person name="Garlena R.A."/>
            <person name="Russell D.A."/>
            <person name="Pope W.H."/>
            <person name="Jacobs-Sera D."/>
            <person name="Hatfull G.F."/>
        </authorList>
    </citation>
    <scope>NUCLEOTIDE SEQUENCE</scope>
</reference>
<evidence type="ECO:0000313" key="2">
    <source>
        <dbReference type="Proteomes" id="UP000827768"/>
    </source>
</evidence>
<dbReference type="GeneID" id="80019696"/>
<sequence>MSTNDDSLVIKRKITGTPQIETPKRSDQLGVAEFLVEIDTLLAIEGVMAVRWTQFTPYFNDGDECVFGAGEPEVLLGGKFGASAVWRGQYSLYTRDPEAGPAPDWRGLDGYRVYRDWDEMSRLYAINGQPTREVEEALKNFSARMTSFYDVLYKNFGDHATVTASTDGFEIEFYDHD</sequence>
<protein>
    <submittedName>
        <fullName evidence="1">Uncharacterized protein</fullName>
    </submittedName>
</protein>
<dbReference type="Proteomes" id="UP000827768">
    <property type="component" value="Segment"/>
</dbReference>
<gene>
    <name evidence="1" type="primary">56</name>
    <name evidence="1" type="ORF">SEA_PUMPERNICKEL_56</name>
</gene>
<keyword evidence="2" id="KW-1185">Reference proteome</keyword>
<dbReference type="RefSeq" id="YP_010755087.1">
    <property type="nucleotide sequence ID" value="NC_073468.1"/>
</dbReference>
<name>A0AAE8Y7K2_9CAUD</name>
<evidence type="ECO:0000313" key="1">
    <source>
        <dbReference type="EMBL" id="UDL15847.1"/>
    </source>
</evidence>
<dbReference type="KEGG" id="vg:80019696"/>
<organism evidence="1 2">
    <name type="scientific">Microbacterium phage Pumpernickel</name>
    <dbReference type="NCBI Taxonomy" id="2885983"/>
    <lineage>
        <taxon>Viruses</taxon>
        <taxon>Duplodnaviria</taxon>
        <taxon>Heunggongvirae</taxon>
        <taxon>Uroviricota</taxon>
        <taxon>Caudoviricetes</taxon>
        <taxon>Pumpernickelvirus</taxon>
        <taxon>Pumpernickelvirus pumpernickel</taxon>
    </lineage>
</organism>
<dbReference type="EMBL" id="OK040790">
    <property type="protein sequence ID" value="UDL15847.1"/>
    <property type="molecule type" value="Genomic_DNA"/>
</dbReference>